<dbReference type="EMBL" id="BASE01000072">
    <property type="protein sequence ID" value="GAM15005.1"/>
    <property type="molecule type" value="Genomic_DNA"/>
</dbReference>
<keyword evidence="2" id="KW-1185">Reference proteome</keyword>
<comment type="caution">
    <text evidence="1">The sequence shown here is derived from an EMBL/GenBank/DDBJ whole genome shotgun (WGS) entry which is preliminary data.</text>
</comment>
<dbReference type="AlphaFoldDB" id="A0A0A8X4W0"/>
<proteinExistence type="predicted"/>
<name>A0A0A8X4W0_MESS1</name>
<organism evidence="1 2">
    <name type="scientific">Mesobacillus selenatarsenatis (strain DSM 18680 / JCM 14380 / FERM P-15431 / SF-1)</name>
    <dbReference type="NCBI Taxonomy" id="1321606"/>
    <lineage>
        <taxon>Bacteria</taxon>
        <taxon>Bacillati</taxon>
        <taxon>Bacillota</taxon>
        <taxon>Bacilli</taxon>
        <taxon>Bacillales</taxon>
        <taxon>Bacillaceae</taxon>
        <taxon>Mesobacillus</taxon>
    </lineage>
</organism>
<evidence type="ECO:0000313" key="1">
    <source>
        <dbReference type="EMBL" id="GAM15005.1"/>
    </source>
</evidence>
<accession>A0A0A8X4W0</accession>
<reference evidence="1 2" key="1">
    <citation type="submission" date="2013-06" db="EMBL/GenBank/DDBJ databases">
        <title>Whole genome shotgun sequence of Bacillus selenatarsenatis SF-1.</title>
        <authorList>
            <person name="Kuroda M."/>
            <person name="Sei K."/>
            <person name="Yamashita M."/>
            <person name="Ike M."/>
        </authorList>
    </citation>
    <scope>NUCLEOTIDE SEQUENCE [LARGE SCALE GENOMIC DNA]</scope>
    <source>
        <strain evidence="1 2">SF-1</strain>
    </source>
</reference>
<evidence type="ECO:0000313" key="2">
    <source>
        <dbReference type="Proteomes" id="UP000031014"/>
    </source>
</evidence>
<gene>
    <name evidence="1" type="ORF">SAMD00020551_3161</name>
</gene>
<dbReference type="STRING" id="1321606.SAMD00020551_3161"/>
<protein>
    <submittedName>
        <fullName evidence="1">Uncharacterized protein</fullName>
    </submittedName>
</protein>
<dbReference type="Proteomes" id="UP000031014">
    <property type="component" value="Unassembled WGS sequence"/>
</dbReference>
<sequence length="46" mass="5055">MGGVGRLTSLKASEARVVLKCRGTPSEDGERNGQEKVYCYLKIKLI</sequence>